<dbReference type="EMBL" id="FQXK01000003">
    <property type="protein sequence ID" value="SHH07845.1"/>
    <property type="molecule type" value="Genomic_DNA"/>
</dbReference>
<dbReference type="SMART" id="SM00448">
    <property type="entry name" value="REC"/>
    <property type="match status" value="1"/>
</dbReference>
<accession>A0A1M5Q138</accession>
<evidence type="ECO:0000256" key="3">
    <source>
        <dbReference type="PROSITE-ProRule" id="PRU00169"/>
    </source>
</evidence>
<dbReference type="AlphaFoldDB" id="A0A1M5Q138"/>
<dbReference type="Gene3D" id="2.40.50.1020">
    <property type="entry name" value="LytTr DNA-binding domain"/>
    <property type="match status" value="1"/>
</dbReference>
<feature type="domain" description="Response regulatory" evidence="4">
    <location>
        <begin position="23"/>
        <end position="139"/>
    </location>
</feature>
<dbReference type="Pfam" id="PF04397">
    <property type="entry name" value="LytTR"/>
    <property type="match status" value="1"/>
</dbReference>
<protein>
    <recommendedName>
        <fullName evidence="1">Stage 0 sporulation protein A homolog</fullName>
    </recommendedName>
</protein>
<dbReference type="GeneID" id="89509092"/>
<gene>
    <name evidence="6" type="ORF">SAMN02745229_00166</name>
</gene>
<evidence type="ECO:0000259" key="5">
    <source>
        <dbReference type="PROSITE" id="PS50930"/>
    </source>
</evidence>
<dbReference type="InterPro" id="IPR001789">
    <property type="entry name" value="Sig_transdc_resp-reg_receiver"/>
</dbReference>
<dbReference type="RefSeq" id="WP_073384728.1">
    <property type="nucleotide sequence ID" value="NZ_FQXK01000003.1"/>
</dbReference>
<dbReference type="PROSITE" id="PS50110">
    <property type="entry name" value="RESPONSE_REGULATORY"/>
    <property type="match status" value="1"/>
</dbReference>
<dbReference type="OrthoDB" id="9802383at2"/>
<evidence type="ECO:0000313" key="7">
    <source>
        <dbReference type="Proteomes" id="UP000184278"/>
    </source>
</evidence>
<dbReference type="InterPro" id="IPR011006">
    <property type="entry name" value="CheY-like_superfamily"/>
</dbReference>
<dbReference type="PROSITE" id="PS50930">
    <property type="entry name" value="HTH_LYTTR"/>
    <property type="match status" value="1"/>
</dbReference>
<dbReference type="GO" id="GO:0003677">
    <property type="term" value="F:DNA binding"/>
    <property type="evidence" value="ECO:0007669"/>
    <property type="project" value="InterPro"/>
</dbReference>
<dbReference type="PANTHER" id="PTHR37299">
    <property type="entry name" value="TRANSCRIPTIONAL REGULATOR-RELATED"/>
    <property type="match status" value="1"/>
</dbReference>
<keyword evidence="7" id="KW-1185">Reference proteome</keyword>
<dbReference type="InterPro" id="IPR046947">
    <property type="entry name" value="LytR-like"/>
</dbReference>
<sequence>MNEYIFGGDRSNLSLSQSAEQIVIGVCDDENYVHVFIEKALENYAIEKKFKVSVVHFLSASELLNNDKDIDLLLLDIDMPEMDGIEAGHILRNRNVEYKIIMLTGREDRFREAFEIEAYRFVTKPIDDEKLFKAIDDVRNTIKLKQKVLVFRDGVQYSIPQKEILYVEANRSSTLVFTMNVEFRSEQSLSFWATILDQRTFFRCHKSFIVNMGKIDKIQDSYITMINGDRVAISRRLRKSFVNTYMIYDTKWR</sequence>
<evidence type="ECO:0000256" key="2">
    <source>
        <dbReference type="ARBA" id="ARBA00024867"/>
    </source>
</evidence>
<proteinExistence type="predicted"/>
<evidence type="ECO:0000256" key="1">
    <source>
        <dbReference type="ARBA" id="ARBA00018672"/>
    </source>
</evidence>
<dbReference type="SUPFAM" id="SSF52172">
    <property type="entry name" value="CheY-like"/>
    <property type="match status" value="1"/>
</dbReference>
<evidence type="ECO:0000259" key="4">
    <source>
        <dbReference type="PROSITE" id="PS50110"/>
    </source>
</evidence>
<evidence type="ECO:0000313" key="6">
    <source>
        <dbReference type="EMBL" id="SHH07845.1"/>
    </source>
</evidence>
<organism evidence="6 7">
    <name type="scientific">Butyrivibrio fibrisolvens DSM 3071</name>
    <dbReference type="NCBI Taxonomy" id="1121131"/>
    <lineage>
        <taxon>Bacteria</taxon>
        <taxon>Bacillati</taxon>
        <taxon>Bacillota</taxon>
        <taxon>Clostridia</taxon>
        <taxon>Lachnospirales</taxon>
        <taxon>Lachnospiraceae</taxon>
        <taxon>Butyrivibrio</taxon>
    </lineage>
</organism>
<dbReference type="GO" id="GO:0000156">
    <property type="term" value="F:phosphorelay response regulator activity"/>
    <property type="evidence" value="ECO:0007669"/>
    <property type="project" value="InterPro"/>
</dbReference>
<feature type="domain" description="HTH LytTR-type" evidence="5">
    <location>
        <begin position="157"/>
        <end position="247"/>
    </location>
</feature>
<dbReference type="Gene3D" id="3.40.50.2300">
    <property type="match status" value="1"/>
</dbReference>
<reference evidence="7" key="1">
    <citation type="submission" date="2016-11" db="EMBL/GenBank/DDBJ databases">
        <authorList>
            <person name="Varghese N."/>
            <person name="Submissions S."/>
        </authorList>
    </citation>
    <scope>NUCLEOTIDE SEQUENCE [LARGE SCALE GENOMIC DNA]</scope>
    <source>
        <strain evidence="7">DSM 3071</strain>
    </source>
</reference>
<keyword evidence="3" id="KW-0597">Phosphoprotein</keyword>
<dbReference type="Proteomes" id="UP000184278">
    <property type="component" value="Unassembled WGS sequence"/>
</dbReference>
<dbReference type="SMART" id="SM00850">
    <property type="entry name" value="LytTR"/>
    <property type="match status" value="1"/>
</dbReference>
<feature type="modified residue" description="4-aspartylphosphate" evidence="3">
    <location>
        <position position="76"/>
    </location>
</feature>
<dbReference type="STRING" id="1121131.SAMN02745229_00166"/>
<dbReference type="PANTHER" id="PTHR37299:SF1">
    <property type="entry name" value="STAGE 0 SPORULATION PROTEIN A HOMOLOG"/>
    <property type="match status" value="1"/>
</dbReference>
<dbReference type="Pfam" id="PF00072">
    <property type="entry name" value="Response_reg"/>
    <property type="match status" value="1"/>
</dbReference>
<dbReference type="InterPro" id="IPR007492">
    <property type="entry name" value="LytTR_DNA-bd_dom"/>
</dbReference>
<name>A0A1M5Q138_BUTFI</name>
<comment type="function">
    <text evidence="2">May play the central regulatory role in sporulation. It may be an element of the effector pathway responsible for the activation of sporulation genes in response to nutritional stress. Spo0A may act in concert with spo0H (a sigma factor) to control the expression of some genes that are critical to the sporulation process.</text>
</comment>